<evidence type="ECO:0000259" key="12">
    <source>
        <dbReference type="PROSITE" id="PS51399"/>
    </source>
</evidence>
<evidence type="ECO:0000256" key="3">
    <source>
        <dbReference type="ARBA" id="ARBA00022723"/>
    </source>
</evidence>
<dbReference type="InterPro" id="IPR012989">
    <property type="entry name" value="SEP_domain"/>
</dbReference>
<dbReference type="HAMAP" id="MF_03039">
    <property type="entry name" value="NUBP2"/>
    <property type="match status" value="1"/>
</dbReference>
<dbReference type="FunCoup" id="A0A165AD28">
    <property type="interactions" value="1028"/>
</dbReference>
<dbReference type="CDD" id="cd14348">
    <property type="entry name" value="UBA_p47"/>
    <property type="match status" value="1"/>
</dbReference>
<feature type="region of interest" description="Disordered" evidence="10">
    <location>
        <begin position="46"/>
        <end position="228"/>
    </location>
</feature>
<dbReference type="Pfam" id="PF08059">
    <property type="entry name" value="SEP"/>
    <property type="match status" value="1"/>
</dbReference>
<dbReference type="GO" id="GO:0005829">
    <property type="term" value="C:cytosol"/>
    <property type="evidence" value="ECO:0007669"/>
    <property type="project" value="TreeGrafter"/>
</dbReference>
<dbReference type="InterPro" id="IPR009060">
    <property type="entry name" value="UBA-like_sf"/>
</dbReference>
<dbReference type="InterPro" id="IPR001012">
    <property type="entry name" value="UBX_dom"/>
</dbReference>
<dbReference type="PROSITE" id="PS50033">
    <property type="entry name" value="UBX"/>
    <property type="match status" value="1"/>
</dbReference>
<dbReference type="Gene3D" id="3.10.20.90">
    <property type="entry name" value="Phosphatidylinositol 3-kinase Catalytic Subunit, Chain A, domain 1"/>
    <property type="match status" value="1"/>
</dbReference>
<feature type="compositionally biased region" description="Basic and acidic residues" evidence="10">
    <location>
        <begin position="125"/>
        <end position="140"/>
    </location>
</feature>
<evidence type="ECO:0000256" key="2">
    <source>
        <dbReference type="ARBA" id="ARBA00022490"/>
    </source>
</evidence>
<dbReference type="SUPFAM" id="SSF52540">
    <property type="entry name" value="P-loop containing nucleoside triphosphate hydrolases"/>
    <property type="match status" value="1"/>
</dbReference>
<reference evidence="13 14" key="1">
    <citation type="journal article" date="2016" name="Fungal Biol.">
        <title>The genome of Xylona heveae provides a window into fungal endophytism.</title>
        <authorList>
            <person name="Gazis R."/>
            <person name="Kuo A."/>
            <person name="Riley R."/>
            <person name="LaButti K."/>
            <person name="Lipzen A."/>
            <person name="Lin J."/>
            <person name="Amirebrahimi M."/>
            <person name="Hesse C.N."/>
            <person name="Spatafora J.W."/>
            <person name="Henrissat B."/>
            <person name="Hainaut M."/>
            <person name="Grigoriev I.V."/>
            <person name="Hibbett D.S."/>
        </authorList>
    </citation>
    <scope>NUCLEOTIDE SEQUENCE [LARGE SCALE GENOMIC DNA]</scope>
    <source>
        <strain evidence="13 14">TC161</strain>
    </source>
</reference>
<evidence type="ECO:0000256" key="6">
    <source>
        <dbReference type="ARBA" id="ARBA00022840"/>
    </source>
</evidence>
<feature type="domain" description="SEP" evidence="12">
    <location>
        <begin position="227"/>
        <end position="291"/>
    </location>
</feature>
<keyword evidence="13" id="KW-0378">Hydrolase</keyword>
<sequence>MADPRTDRDGLISQFCSLTGAAPTEAEQYLATNAWDISAAAAEYYTAQEEQGSQADSQADTAEDELYSAPAPSSGASALGGRTLGGEGVPSQAVPTAPPAAGPSSSSSSSTSRQPQRSKFATLGDLKREEGGPSRGHAHDDDDDEEENQDFFAGGEKSGLAVQNPNDPMERIKSIISKAKRPVSPIEDDQPPRPSNFRGTARTLGGDDAPSEVIADPHPTQPERREPQRHILHLWRDGFSMDDGDLYRFDDPANKMRLALIDSGRVPPDLLDVAPDEPVNVEVQPHETNYVKPKKAYKPFSGSGQRLGSPTPGVSGTFTPPPARSTGPTSGASSQPTAATVNVDDSQPVISLQIRLGDGTRLPSRFNTTHTIGDVYNFVAASSPSSAARAWVLMTTFPSKELSDKSQVLGELPEFKRGGVVVQKWHLTKYRSVRAIRHVLSGKGGVGKSSVTTQLALSLSLAGHSVGVLDIDLTGPSIPRLFNIENAKVTQLPGGWSPVVVHPANPRTNTGLLRAMSLGFLLRGRGDAVVWRGPKKTAMVRQFLSDVRWGATDYLLIDTPPGTSDEHIALAETLLRTGQGLVRGAVVVTTPQAVATADVRKELNFCAKTGIAVLGVVENMSGFVCPSCSECTNVFSSGGGHVMAQEFGVRFLGSVPLDPQFGALIEEGRRPGEGGGEGEEEKEEEVLSEEAEQSRTAETLAHKYKSCSLFPIFEDITKELVGSVSG</sequence>
<keyword evidence="14" id="KW-1185">Reference proteome</keyword>
<dbReference type="OMA" id="MENNPAN"/>
<organism evidence="13 14">
    <name type="scientific">Xylona heveae (strain CBS 132557 / TC161)</name>
    <dbReference type="NCBI Taxonomy" id="1328760"/>
    <lineage>
        <taxon>Eukaryota</taxon>
        <taxon>Fungi</taxon>
        <taxon>Dikarya</taxon>
        <taxon>Ascomycota</taxon>
        <taxon>Pezizomycotina</taxon>
        <taxon>Xylonomycetes</taxon>
        <taxon>Xylonales</taxon>
        <taxon>Xylonaceae</taxon>
        <taxon>Xylona</taxon>
    </lineage>
</organism>
<dbReference type="GO" id="GO:0016787">
    <property type="term" value="F:hydrolase activity"/>
    <property type="evidence" value="ECO:0007669"/>
    <property type="project" value="UniProtKB-KW"/>
</dbReference>
<feature type="domain" description="UBX" evidence="11">
    <location>
        <begin position="345"/>
        <end position="412"/>
    </location>
</feature>
<dbReference type="FunFam" id="3.10.20.90:FF:000179">
    <property type="entry name" value="Plant UBX domain-containing protein 4"/>
    <property type="match status" value="1"/>
</dbReference>
<keyword evidence="7 9" id="KW-0408">Iron</keyword>
<dbReference type="AlphaFoldDB" id="A0A165AD28"/>
<dbReference type="GO" id="GO:0043161">
    <property type="term" value="P:proteasome-mediated ubiquitin-dependent protein catabolic process"/>
    <property type="evidence" value="ECO:0007669"/>
    <property type="project" value="UniProtKB-ARBA"/>
</dbReference>
<proteinExistence type="inferred from homology"/>
<name>A0A165AD28_XYLHT</name>
<dbReference type="InterPro" id="IPR029071">
    <property type="entry name" value="Ubiquitin-like_domsf"/>
</dbReference>
<dbReference type="SUPFAM" id="SSF54236">
    <property type="entry name" value="Ubiquitin-like"/>
    <property type="match status" value="1"/>
</dbReference>
<dbReference type="SUPFAM" id="SSF102848">
    <property type="entry name" value="NSFL1 (p97 ATPase) cofactor p47, SEP domain"/>
    <property type="match status" value="1"/>
</dbReference>
<dbReference type="GO" id="GO:0016226">
    <property type="term" value="P:iron-sulfur cluster assembly"/>
    <property type="evidence" value="ECO:0007669"/>
    <property type="project" value="UniProtKB-UniRule"/>
</dbReference>
<dbReference type="Pfam" id="PF00789">
    <property type="entry name" value="UBX"/>
    <property type="match status" value="1"/>
</dbReference>
<comment type="similarity">
    <text evidence="9">Belongs to the Mrp/NBP35 ATP-binding proteins family. NUBP2/CFD1 subfamily.</text>
</comment>
<feature type="compositionally biased region" description="Polar residues" evidence="10">
    <location>
        <begin position="326"/>
        <end position="340"/>
    </location>
</feature>
<dbReference type="InterPro" id="IPR033756">
    <property type="entry name" value="YlxH/NBP35"/>
</dbReference>
<evidence type="ECO:0000313" key="14">
    <source>
        <dbReference type="Proteomes" id="UP000076632"/>
    </source>
</evidence>
<dbReference type="RefSeq" id="XP_018185834.1">
    <property type="nucleotide sequence ID" value="XM_018330322.1"/>
</dbReference>
<dbReference type="STRING" id="1328760.A0A165AD28"/>
<dbReference type="HAMAP" id="MF_02040">
    <property type="entry name" value="Mrp_NBP35"/>
    <property type="match status" value="1"/>
</dbReference>
<dbReference type="EMBL" id="KV407463">
    <property type="protein sequence ID" value="KZF20279.1"/>
    <property type="molecule type" value="Genomic_DNA"/>
</dbReference>
<evidence type="ECO:0000259" key="11">
    <source>
        <dbReference type="PROSITE" id="PS50033"/>
    </source>
</evidence>
<dbReference type="GO" id="GO:0046872">
    <property type="term" value="F:metal ion binding"/>
    <property type="evidence" value="ECO:0007669"/>
    <property type="project" value="UniProtKB-KW"/>
</dbReference>
<dbReference type="PANTHER" id="PTHR23264:SF19">
    <property type="entry name" value="CYTOSOLIC FE-S CLUSTER ASSEMBLY FACTOR NUBP2"/>
    <property type="match status" value="1"/>
</dbReference>
<feature type="binding site" evidence="9">
    <location>
        <begin position="442"/>
        <end position="449"/>
    </location>
    <ligand>
        <name>ATP</name>
        <dbReference type="ChEBI" id="CHEBI:30616"/>
    </ligand>
</feature>
<dbReference type="CDD" id="cd02037">
    <property type="entry name" value="Mrp_NBP35"/>
    <property type="match status" value="1"/>
</dbReference>
<feature type="region of interest" description="Disordered" evidence="10">
    <location>
        <begin position="666"/>
        <end position="698"/>
    </location>
</feature>
<evidence type="ECO:0000256" key="8">
    <source>
        <dbReference type="ARBA" id="ARBA00023014"/>
    </source>
</evidence>
<dbReference type="PANTHER" id="PTHR23264">
    <property type="entry name" value="NUCLEOTIDE-BINDING PROTEIN NBP35 YEAST -RELATED"/>
    <property type="match status" value="1"/>
</dbReference>
<evidence type="ECO:0000256" key="10">
    <source>
        <dbReference type="SAM" id="MobiDB-lite"/>
    </source>
</evidence>
<keyword evidence="5" id="KW-0833">Ubl conjugation pathway</keyword>
<feature type="compositionally biased region" description="Low complexity" evidence="10">
    <location>
        <begin position="102"/>
        <end position="118"/>
    </location>
</feature>
<keyword evidence="3 9" id="KW-0479">Metal-binding</keyword>
<keyword evidence="8 9" id="KW-0411">Iron-sulfur</keyword>
<accession>A0A165AD28</accession>
<protein>
    <submittedName>
        <fullName evidence="13">p-loop containing nucleoside triphosphate hydrolase protein</fullName>
    </submittedName>
</protein>
<dbReference type="Pfam" id="PF10609">
    <property type="entry name" value="ParA"/>
    <property type="match status" value="1"/>
</dbReference>
<dbReference type="Gene3D" id="1.10.8.10">
    <property type="entry name" value="DNA helicase RuvA subunit, C-terminal domain"/>
    <property type="match status" value="1"/>
</dbReference>
<dbReference type="SMART" id="SM00166">
    <property type="entry name" value="UBX"/>
    <property type="match status" value="1"/>
</dbReference>
<evidence type="ECO:0000313" key="13">
    <source>
        <dbReference type="EMBL" id="KZF20279.1"/>
    </source>
</evidence>
<keyword evidence="2 9" id="KW-0963">Cytoplasm</keyword>
<dbReference type="InterPro" id="IPR036241">
    <property type="entry name" value="NSFL1C_SEP_dom_sf"/>
</dbReference>
<feature type="compositionally biased region" description="Acidic residues" evidence="10">
    <location>
        <begin position="676"/>
        <end position="691"/>
    </location>
</feature>
<comment type="function">
    <text evidence="9">Component of the cytosolic iron-sulfur (Fe/S) protein assembly (CIA) machinery. Required for maturation of extramitochondrial Fe-S proteins. The NBP35-CFD1 heterotetramer forms a Fe-S scaffold complex, mediating the de novo assembly of an Fe-S cluster and its transfer to target apoproteins.</text>
</comment>
<dbReference type="GeneID" id="28895459"/>
<dbReference type="Proteomes" id="UP000076632">
    <property type="component" value="Unassembled WGS sequence"/>
</dbReference>
<dbReference type="InterPro" id="IPR027417">
    <property type="entry name" value="P-loop_NTPase"/>
</dbReference>
<dbReference type="InterPro" id="IPR028600">
    <property type="entry name" value="NUBP2/Cfd1_eukaryotes"/>
</dbReference>
<dbReference type="FunFam" id="3.30.420.210:FF:000002">
    <property type="entry name" value="UBX domain-containing protein 1"/>
    <property type="match status" value="1"/>
</dbReference>
<comment type="subcellular location">
    <subcellularLocation>
        <location evidence="9">Cytoplasm</location>
    </subcellularLocation>
</comment>
<keyword evidence="6 9" id="KW-0067">ATP-binding</keyword>
<dbReference type="GO" id="GO:0140663">
    <property type="term" value="F:ATP-dependent FeS chaperone activity"/>
    <property type="evidence" value="ECO:0007669"/>
    <property type="project" value="InterPro"/>
</dbReference>
<dbReference type="InterPro" id="IPR019591">
    <property type="entry name" value="Mrp/NBP35_ATP-bd"/>
</dbReference>
<evidence type="ECO:0000256" key="1">
    <source>
        <dbReference type="ARBA" id="ARBA00022485"/>
    </source>
</evidence>
<dbReference type="Pfam" id="PF14555">
    <property type="entry name" value="UBA_4"/>
    <property type="match status" value="1"/>
</dbReference>
<evidence type="ECO:0000256" key="7">
    <source>
        <dbReference type="ARBA" id="ARBA00023004"/>
    </source>
</evidence>
<keyword evidence="4 9" id="KW-0547">Nucleotide-binding</keyword>
<feature type="compositionally biased region" description="Polar residues" evidence="10">
    <location>
        <begin position="302"/>
        <end position="318"/>
    </location>
</feature>
<dbReference type="GO" id="GO:0051539">
    <property type="term" value="F:4 iron, 4 sulfur cluster binding"/>
    <property type="evidence" value="ECO:0007669"/>
    <property type="project" value="UniProtKB-UniRule"/>
</dbReference>
<feature type="binding site" evidence="9">
    <location>
        <position position="625"/>
    </location>
    <ligand>
        <name>[4Fe-4S] cluster</name>
        <dbReference type="ChEBI" id="CHEBI:49883"/>
        <note>ligand shared between dimeric partners</note>
    </ligand>
</feature>
<evidence type="ECO:0000256" key="5">
    <source>
        <dbReference type="ARBA" id="ARBA00022786"/>
    </source>
</evidence>
<feature type="region of interest" description="Disordered" evidence="10">
    <location>
        <begin position="294"/>
        <end position="340"/>
    </location>
</feature>
<dbReference type="InParanoid" id="A0A165AD28"/>
<feature type="binding site" evidence="9">
    <location>
        <position position="628"/>
    </location>
    <ligand>
        <name>[4Fe-4S] cluster</name>
        <dbReference type="ChEBI" id="CHEBI:49883"/>
        <note>ligand shared between dimeric partners</note>
    </ligand>
</feature>
<evidence type="ECO:0000256" key="4">
    <source>
        <dbReference type="ARBA" id="ARBA00022741"/>
    </source>
</evidence>
<dbReference type="GO" id="GO:0005524">
    <property type="term" value="F:ATP binding"/>
    <property type="evidence" value="ECO:0007669"/>
    <property type="project" value="UniProtKB-KW"/>
</dbReference>
<dbReference type="OrthoDB" id="3900342at2759"/>
<dbReference type="FunFam" id="3.40.50.300:FF:001300">
    <property type="entry name" value="Cytosolic Fe-S cluster assembly factor CFD1"/>
    <property type="match status" value="1"/>
</dbReference>
<feature type="compositionally biased region" description="Low complexity" evidence="10">
    <location>
        <begin position="68"/>
        <end position="81"/>
    </location>
</feature>
<dbReference type="PROSITE" id="PS51399">
    <property type="entry name" value="SEP"/>
    <property type="match status" value="1"/>
</dbReference>
<dbReference type="SUPFAM" id="SSF46934">
    <property type="entry name" value="UBA-like"/>
    <property type="match status" value="1"/>
</dbReference>
<dbReference type="Gene3D" id="3.40.50.300">
    <property type="entry name" value="P-loop containing nucleotide triphosphate hydrolases"/>
    <property type="match status" value="1"/>
</dbReference>
<dbReference type="CDD" id="cd01770">
    <property type="entry name" value="UBX_UBXN2"/>
    <property type="match status" value="1"/>
</dbReference>
<keyword evidence="1 9" id="KW-0004">4Fe-4S</keyword>
<dbReference type="Gene3D" id="3.30.420.210">
    <property type="entry name" value="SEP domain"/>
    <property type="match status" value="1"/>
</dbReference>
<dbReference type="SMART" id="SM00553">
    <property type="entry name" value="SEP"/>
    <property type="match status" value="1"/>
</dbReference>
<evidence type="ECO:0000256" key="9">
    <source>
        <dbReference type="HAMAP-Rule" id="MF_03039"/>
    </source>
</evidence>
<gene>
    <name evidence="13" type="ORF">L228DRAFT_223334</name>
</gene>